<evidence type="ECO:0000313" key="6">
    <source>
        <dbReference type="EMBL" id="MTH54421.1"/>
    </source>
</evidence>
<dbReference type="GO" id="GO:0005524">
    <property type="term" value="F:ATP binding"/>
    <property type="evidence" value="ECO:0007669"/>
    <property type="project" value="UniProtKB-KW"/>
</dbReference>
<sequence>MIILEAENLFKGYNKGVQALNGVSLKIEKGEAVGIAGESGSGKSTLAKCLLGLEIPDKGSIRLGNHTFHPKDKKSIQRSRSSIQTVMQNPTASLNPKLRIIDSLMEPLDIREKWTLLPGRERRKTRERKALELLSLAGIPDSHLYKYPHELSGGQKQRVNIVRALSTEPALLILDEPTSSLDASTQARMLNDLKDLQEQFGTSYLFISHDLAAVHFMCSRTMIMKDGEVVDAYERQDTFAENRHPYTKSLLEVFEK</sequence>
<dbReference type="SMART" id="SM00382">
    <property type="entry name" value="AAA"/>
    <property type="match status" value="1"/>
</dbReference>
<protein>
    <submittedName>
        <fullName evidence="6">ATP-binding cassette domain-containing protein</fullName>
    </submittedName>
</protein>
<proteinExistence type="inferred from homology"/>
<dbReference type="SUPFAM" id="SSF52540">
    <property type="entry name" value="P-loop containing nucleoside triphosphate hydrolases"/>
    <property type="match status" value="1"/>
</dbReference>
<keyword evidence="3" id="KW-0547">Nucleotide-binding</keyword>
<evidence type="ECO:0000256" key="2">
    <source>
        <dbReference type="ARBA" id="ARBA00022448"/>
    </source>
</evidence>
<accession>A0A7X2V5Q1</accession>
<dbReference type="AlphaFoldDB" id="A0A7X2V5Q1"/>
<dbReference type="CDD" id="cd03257">
    <property type="entry name" value="ABC_NikE_OppD_transporters"/>
    <property type="match status" value="1"/>
</dbReference>
<dbReference type="InterPro" id="IPR017871">
    <property type="entry name" value="ABC_transporter-like_CS"/>
</dbReference>
<dbReference type="InterPro" id="IPR050319">
    <property type="entry name" value="ABC_transp_ATP-bind"/>
</dbReference>
<dbReference type="Proteomes" id="UP000434639">
    <property type="component" value="Unassembled WGS sequence"/>
</dbReference>
<dbReference type="InterPro" id="IPR027417">
    <property type="entry name" value="P-loop_NTPase"/>
</dbReference>
<gene>
    <name evidence="6" type="ORF">GKZ89_13540</name>
</gene>
<reference evidence="6 7" key="1">
    <citation type="journal article" date="2017" name="Int. J. Syst. Evol. Microbiol.">
        <title>Bacillus mangrovi sp. nov., isolated from a sediment sample from a mangrove forest.</title>
        <authorList>
            <person name="Gupta V."/>
            <person name="Singh P.K."/>
            <person name="Korpole S."/>
            <person name="Tanuku N.R.S."/>
            <person name="Pinnaka A.K."/>
        </authorList>
    </citation>
    <scope>NUCLEOTIDE SEQUENCE [LARGE SCALE GENOMIC DNA]</scope>
    <source>
        <strain evidence="6 7">KCTC 33872</strain>
    </source>
</reference>
<keyword evidence="2" id="KW-0813">Transport</keyword>
<keyword evidence="4 6" id="KW-0067">ATP-binding</keyword>
<keyword evidence="7" id="KW-1185">Reference proteome</keyword>
<dbReference type="InterPro" id="IPR003593">
    <property type="entry name" value="AAA+_ATPase"/>
</dbReference>
<comment type="similarity">
    <text evidence="1">Belongs to the ABC transporter superfamily.</text>
</comment>
<dbReference type="InterPro" id="IPR003439">
    <property type="entry name" value="ABC_transporter-like_ATP-bd"/>
</dbReference>
<evidence type="ECO:0000259" key="5">
    <source>
        <dbReference type="PROSITE" id="PS50893"/>
    </source>
</evidence>
<dbReference type="Pfam" id="PF00005">
    <property type="entry name" value="ABC_tran"/>
    <property type="match status" value="1"/>
</dbReference>
<dbReference type="GO" id="GO:0016887">
    <property type="term" value="F:ATP hydrolysis activity"/>
    <property type="evidence" value="ECO:0007669"/>
    <property type="project" value="InterPro"/>
</dbReference>
<feature type="domain" description="ABC transporter" evidence="5">
    <location>
        <begin position="4"/>
        <end position="251"/>
    </location>
</feature>
<dbReference type="PROSITE" id="PS00211">
    <property type="entry name" value="ABC_TRANSPORTER_1"/>
    <property type="match status" value="1"/>
</dbReference>
<dbReference type="EMBL" id="WMIB01000014">
    <property type="protein sequence ID" value="MTH54421.1"/>
    <property type="molecule type" value="Genomic_DNA"/>
</dbReference>
<evidence type="ECO:0000313" key="7">
    <source>
        <dbReference type="Proteomes" id="UP000434639"/>
    </source>
</evidence>
<dbReference type="OrthoDB" id="9802264at2"/>
<dbReference type="PROSITE" id="PS50893">
    <property type="entry name" value="ABC_TRANSPORTER_2"/>
    <property type="match status" value="1"/>
</dbReference>
<dbReference type="Gene3D" id="3.40.50.300">
    <property type="entry name" value="P-loop containing nucleotide triphosphate hydrolases"/>
    <property type="match status" value="1"/>
</dbReference>
<evidence type="ECO:0000256" key="4">
    <source>
        <dbReference type="ARBA" id="ARBA00022840"/>
    </source>
</evidence>
<organism evidence="6 7">
    <name type="scientific">Metabacillus mangrovi</name>
    <dbReference type="NCBI Taxonomy" id="1491830"/>
    <lineage>
        <taxon>Bacteria</taxon>
        <taxon>Bacillati</taxon>
        <taxon>Bacillota</taxon>
        <taxon>Bacilli</taxon>
        <taxon>Bacillales</taxon>
        <taxon>Bacillaceae</taxon>
        <taxon>Metabacillus</taxon>
    </lineage>
</organism>
<evidence type="ECO:0000256" key="3">
    <source>
        <dbReference type="ARBA" id="ARBA00022741"/>
    </source>
</evidence>
<dbReference type="PANTHER" id="PTHR43776:SF7">
    <property type="entry name" value="D,D-DIPEPTIDE TRANSPORT ATP-BINDING PROTEIN DDPF-RELATED"/>
    <property type="match status" value="1"/>
</dbReference>
<comment type="caution">
    <text evidence="6">The sequence shown here is derived from an EMBL/GenBank/DDBJ whole genome shotgun (WGS) entry which is preliminary data.</text>
</comment>
<evidence type="ECO:0000256" key="1">
    <source>
        <dbReference type="ARBA" id="ARBA00005417"/>
    </source>
</evidence>
<dbReference type="PANTHER" id="PTHR43776">
    <property type="entry name" value="TRANSPORT ATP-BINDING PROTEIN"/>
    <property type="match status" value="1"/>
</dbReference>
<dbReference type="GO" id="GO:0055085">
    <property type="term" value="P:transmembrane transport"/>
    <property type="evidence" value="ECO:0007669"/>
    <property type="project" value="UniProtKB-ARBA"/>
</dbReference>
<name>A0A7X2V5Q1_9BACI</name>